<organism evidence="1 2">
    <name type="scientific">Ferranicluibacter rubi</name>
    <dbReference type="NCBI Taxonomy" id="2715133"/>
    <lineage>
        <taxon>Bacteria</taxon>
        <taxon>Pseudomonadati</taxon>
        <taxon>Pseudomonadota</taxon>
        <taxon>Alphaproteobacteria</taxon>
        <taxon>Hyphomicrobiales</taxon>
        <taxon>Rhizobiaceae</taxon>
        <taxon>Ferranicluibacter</taxon>
    </lineage>
</organism>
<keyword evidence="2" id="KW-1185">Reference proteome</keyword>
<sequence>MNSNIIPFKTRIILEPAELARHPVSAIIRIVKAVIDRQKLSATRRITRRQLQNLPTVVRRDIGVFAVNDHQEY</sequence>
<accession>A0AA44CCP9</accession>
<comment type="caution">
    <text evidence="1">The sequence shown here is derived from an EMBL/GenBank/DDBJ whole genome shotgun (WGS) entry which is preliminary data.</text>
</comment>
<dbReference type="RefSeq" id="WP_167130753.1">
    <property type="nucleotide sequence ID" value="NZ_JAANCM010000015.1"/>
</dbReference>
<dbReference type="EMBL" id="JAANCM010000015">
    <property type="protein sequence ID" value="NHT78470.1"/>
    <property type="molecule type" value="Genomic_DNA"/>
</dbReference>
<evidence type="ECO:0000313" key="1">
    <source>
        <dbReference type="EMBL" id="NHT78470.1"/>
    </source>
</evidence>
<dbReference type="Proteomes" id="UP001155840">
    <property type="component" value="Unassembled WGS sequence"/>
</dbReference>
<protein>
    <submittedName>
        <fullName evidence="1">Uncharacterized protein</fullName>
    </submittedName>
</protein>
<gene>
    <name evidence="1" type="ORF">G8E10_22445</name>
</gene>
<evidence type="ECO:0000313" key="2">
    <source>
        <dbReference type="Proteomes" id="UP001155840"/>
    </source>
</evidence>
<proteinExistence type="predicted"/>
<reference evidence="1" key="1">
    <citation type="submission" date="2020-03" db="EMBL/GenBank/DDBJ databases">
        <title>Ferranicluibacter endophyticum gen. nov., sp. nov., a new genus isolated from Rubus ulmifolius Schott. stem.</title>
        <authorList>
            <person name="Roca-Couso R."/>
            <person name="Flores-Felix J.D."/>
            <person name="Igual J.M."/>
            <person name="Rivas R."/>
        </authorList>
    </citation>
    <scope>NUCLEOTIDE SEQUENCE</scope>
    <source>
        <strain evidence="1">CRRU44</strain>
    </source>
</reference>
<name>A0AA44CCP9_9HYPH</name>
<dbReference type="AlphaFoldDB" id="A0AA44CCP9"/>